<organism evidence="1">
    <name type="scientific">viral metagenome</name>
    <dbReference type="NCBI Taxonomy" id="1070528"/>
    <lineage>
        <taxon>unclassified sequences</taxon>
        <taxon>metagenomes</taxon>
        <taxon>organismal metagenomes</taxon>
    </lineage>
</organism>
<dbReference type="EMBL" id="MN740015">
    <property type="protein sequence ID" value="QHT83944.1"/>
    <property type="molecule type" value="Genomic_DNA"/>
</dbReference>
<evidence type="ECO:0000313" key="1">
    <source>
        <dbReference type="EMBL" id="QHT83944.1"/>
    </source>
</evidence>
<reference evidence="1" key="1">
    <citation type="journal article" date="2020" name="Nature">
        <title>Giant virus diversity and host interactions through global metagenomics.</title>
        <authorList>
            <person name="Schulz F."/>
            <person name="Roux S."/>
            <person name="Paez-Espino D."/>
            <person name="Jungbluth S."/>
            <person name="Walsh D.A."/>
            <person name="Denef V.J."/>
            <person name="McMahon K.D."/>
            <person name="Konstantinidis K.T."/>
            <person name="Eloe-Fadrosh E.A."/>
            <person name="Kyrpides N.C."/>
            <person name="Woyke T."/>
        </authorList>
    </citation>
    <scope>NUCLEOTIDE SEQUENCE</scope>
    <source>
        <strain evidence="1">GVMAG-M-3300023184-16</strain>
    </source>
</reference>
<accession>A0A6C0HTZ4</accession>
<protein>
    <submittedName>
        <fullName evidence="1">Uncharacterized protein</fullName>
    </submittedName>
</protein>
<proteinExistence type="predicted"/>
<dbReference type="AlphaFoldDB" id="A0A6C0HTZ4"/>
<name>A0A6C0HTZ4_9ZZZZ</name>
<sequence>MEEEIQNYIDLILDMDFTDYKIDLCFTAVYYYLHNQPNNNAVEIDERCKMKEALQNAIKIYPEISNITWNEFINNKPMYNAFNTILLKAFCKWRERGWFGMTDTMIKDVDNMIYVLLEPTSIGTYGYSKTSLE</sequence>